<dbReference type="GO" id="GO:0042371">
    <property type="term" value="P:vitamin K biosynthetic process"/>
    <property type="evidence" value="ECO:0007669"/>
    <property type="project" value="TreeGrafter"/>
</dbReference>
<dbReference type="GO" id="GO:0016020">
    <property type="term" value="C:membrane"/>
    <property type="evidence" value="ECO:0007669"/>
    <property type="project" value="UniProtKB-SubCell"/>
</dbReference>
<evidence type="ECO:0000256" key="6">
    <source>
        <dbReference type="SAM" id="Phobius"/>
    </source>
</evidence>
<dbReference type="Proteomes" id="UP000012042">
    <property type="component" value="Chromosome"/>
</dbReference>
<evidence type="ECO:0000256" key="1">
    <source>
        <dbReference type="ARBA" id="ARBA00004141"/>
    </source>
</evidence>
<dbReference type="PANTHER" id="PTHR13929">
    <property type="entry name" value="1,4-DIHYDROXY-2-NAPHTHOATE OCTAPRENYLTRANSFERASE"/>
    <property type="match status" value="1"/>
</dbReference>
<dbReference type="CDD" id="cd13962">
    <property type="entry name" value="PT_UbiA_UBIAD1"/>
    <property type="match status" value="1"/>
</dbReference>
<feature type="transmembrane region" description="Helical" evidence="6">
    <location>
        <begin position="60"/>
        <end position="78"/>
    </location>
</feature>
<evidence type="ECO:0000256" key="2">
    <source>
        <dbReference type="ARBA" id="ARBA00022679"/>
    </source>
</evidence>
<dbReference type="PATRIC" id="fig|1001583.3.peg.1543"/>
<evidence type="ECO:0000256" key="5">
    <source>
        <dbReference type="ARBA" id="ARBA00023136"/>
    </source>
</evidence>
<gene>
    <name evidence="7" type="ORF">LVISKB_1562</name>
</gene>
<dbReference type="HOGENOM" id="CLU_043611_3_1_9"/>
<dbReference type="EMBL" id="AP012167">
    <property type="protein sequence ID" value="BAN07197.1"/>
    <property type="molecule type" value="Genomic_DNA"/>
</dbReference>
<dbReference type="GO" id="GO:0009234">
    <property type="term" value="P:menaquinone biosynthetic process"/>
    <property type="evidence" value="ECO:0007669"/>
    <property type="project" value="TreeGrafter"/>
</dbReference>
<dbReference type="InterPro" id="IPR026046">
    <property type="entry name" value="UBIAD1"/>
</dbReference>
<evidence type="ECO:0000313" key="8">
    <source>
        <dbReference type="Proteomes" id="UP000012042"/>
    </source>
</evidence>
<accession>M5AFV2</accession>
<dbReference type="KEGG" id="lbk:LVISKB_1562"/>
<feature type="transmembrane region" description="Helical" evidence="6">
    <location>
        <begin position="297"/>
        <end position="322"/>
    </location>
</feature>
<proteinExistence type="predicted"/>
<feature type="transmembrane region" description="Helical" evidence="6">
    <location>
        <begin position="198"/>
        <end position="221"/>
    </location>
</feature>
<feature type="transmembrane region" description="Helical" evidence="6">
    <location>
        <begin position="37"/>
        <end position="54"/>
    </location>
</feature>
<feature type="transmembrane region" description="Helical" evidence="6">
    <location>
        <begin position="167"/>
        <end position="186"/>
    </location>
</feature>
<feature type="transmembrane region" description="Helical" evidence="6">
    <location>
        <begin position="267"/>
        <end position="285"/>
    </location>
</feature>
<dbReference type="PIRSF" id="PIRSF005355">
    <property type="entry name" value="UBIAD1"/>
    <property type="match status" value="1"/>
</dbReference>
<dbReference type="AlphaFoldDB" id="M5AFV2"/>
<keyword evidence="3 6" id="KW-0812">Transmembrane</keyword>
<feature type="transmembrane region" description="Helical" evidence="6">
    <location>
        <begin position="233"/>
        <end position="255"/>
    </location>
</feature>
<dbReference type="GO" id="GO:0004659">
    <property type="term" value="F:prenyltransferase activity"/>
    <property type="evidence" value="ECO:0007669"/>
    <property type="project" value="InterPro"/>
</dbReference>
<sequence>METLSNKGYHQIRIHNFRGITMTLPIFLELVEIKAKIASVWPFLLGVIFVQANYGQLNWGLTGLFFIAMLLFNMAVDINDNYQDYTKAGSQAAEWKKNTNVIGVNGLSVKGIFTLMATMAGVAGVIGLYLVWQTGWPLLVMGIFCFLVGYLYAGGPRPLSGTPTGEFFAGFTMGYMIMLITVYLNLYQTGNFTGSLMLRVLLASGIAVMAIAALLLANNICDAQEDLDLNRTTIVYYLGVNGALWLFASFYVIGYGSLIASVWLGDLPHWSLLALISVPLVYRNVRGLFQKQVKKETFILAVRSLGILALTTVLAELLGLWLG</sequence>
<keyword evidence="2 7" id="KW-0808">Transferase</keyword>
<feature type="transmembrane region" description="Helical" evidence="6">
    <location>
        <begin position="112"/>
        <end position="132"/>
    </location>
</feature>
<dbReference type="Pfam" id="PF01040">
    <property type="entry name" value="UbiA"/>
    <property type="match status" value="1"/>
</dbReference>
<keyword evidence="5 6" id="KW-0472">Membrane</keyword>
<protein>
    <submittedName>
        <fullName evidence="7">Probable 1,4-dihydroxy-2-naphthoate octaprenyltransferase</fullName>
    </submittedName>
</protein>
<evidence type="ECO:0000313" key="7">
    <source>
        <dbReference type="EMBL" id="BAN07197.1"/>
    </source>
</evidence>
<evidence type="ECO:0000256" key="3">
    <source>
        <dbReference type="ARBA" id="ARBA00022692"/>
    </source>
</evidence>
<keyword evidence="4 6" id="KW-1133">Transmembrane helix</keyword>
<dbReference type="NCBIfam" id="NF004752">
    <property type="entry name" value="PRK06080.1-4"/>
    <property type="match status" value="1"/>
</dbReference>
<dbReference type="InterPro" id="IPR000537">
    <property type="entry name" value="UbiA_prenyltransferase"/>
</dbReference>
<evidence type="ECO:0000256" key="4">
    <source>
        <dbReference type="ARBA" id="ARBA00022989"/>
    </source>
</evidence>
<reference evidence="7 8" key="1">
    <citation type="journal article" date="2013" name="PLoS ONE">
        <title>Genomic Analysis by Deep Sequencing of the Probiotic Lactobacillus brevis KB290 Harboring Nine Plasmids Reveals Genomic Stability.</title>
        <authorList>
            <person name="Fukao M."/>
            <person name="Oshima K."/>
            <person name="Morita H."/>
            <person name="Toh H."/>
            <person name="Suda W."/>
            <person name="Kim S.W."/>
            <person name="Suzuki S."/>
            <person name="Yakabe T."/>
            <person name="Hattori M."/>
            <person name="Yajima N."/>
        </authorList>
    </citation>
    <scope>NUCLEOTIDE SEQUENCE [LARGE SCALE GENOMIC DNA]</scope>
    <source>
        <strain evidence="7 8">KB290</strain>
    </source>
</reference>
<dbReference type="PANTHER" id="PTHR13929:SF0">
    <property type="entry name" value="UBIA PRENYLTRANSFERASE DOMAIN-CONTAINING PROTEIN 1"/>
    <property type="match status" value="1"/>
</dbReference>
<feature type="transmembrane region" description="Helical" evidence="6">
    <location>
        <begin position="138"/>
        <end position="155"/>
    </location>
</feature>
<comment type="subcellular location">
    <subcellularLocation>
        <location evidence="1">Membrane</location>
        <topology evidence="1">Multi-pass membrane protein</topology>
    </subcellularLocation>
</comment>
<name>M5AFV2_LEVBR</name>
<organism evidence="7 8">
    <name type="scientific">Levilactobacillus brevis KB290</name>
    <dbReference type="NCBI Taxonomy" id="1001583"/>
    <lineage>
        <taxon>Bacteria</taxon>
        <taxon>Bacillati</taxon>
        <taxon>Bacillota</taxon>
        <taxon>Bacilli</taxon>
        <taxon>Lactobacillales</taxon>
        <taxon>Lactobacillaceae</taxon>
        <taxon>Levilactobacillus</taxon>
    </lineage>
</organism>